<feature type="compositionally biased region" description="Basic residues" evidence="1">
    <location>
        <begin position="154"/>
        <end position="169"/>
    </location>
</feature>
<sequence length="169" mass="18736">MTTMTATQTTATTASSHQNTNKKFALKPITIEDLPRPRLMARKARLAPSSPTLPAEQEVSCLSSKRHPRRHATLEDEASEEEYPAVARRTLAIVAPPNEDHDDDGRAPVQILTKNKTKSAKRPAKSVDDDQATSPPPPKKVKKVIKSNDESRKLPTKRNPTRQKRANGF</sequence>
<dbReference type="AlphaFoldDB" id="A0A0C9TQ18"/>
<dbReference type="OrthoDB" id="10453301at2759"/>
<feature type="region of interest" description="Disordered" evidence="1">
    <location>
        <begin position="44"/>
        <end position="169"/>
    </location>
</feature>
<evidence type="ECO:0000313" key="3">
    <source>
        <dbReference type="Proteomes" id="UP000053647"/>
    </source>
</evidence>
<gene>
    <name evidence="2" type="ORF">PAXINDRAFT_182150</name>
</gene>
<reference evidence="2 3" key="1">
    <citation type="submission" date="2014-06" db="EMBL/GenBank/DDBJ databases">
        <authorList>
            <consortium name="DOE Joint Genome Institute"/>
            <person name="Kuo A."/>
            <person name="Kohler A."/>
            <person name="Nagy L.G."/>
            <person name="Floudas D."/>
            <person name="Copeland A."/>
            <person name="Barry K.W."/>
            <person name="Cichocki N."/>
            <person name="Veneault-Fourrey C."/>
            <person name="LaButti K."/>
            <person name="Lindquist E.A."/>
            <person name="Lipzen A."/>
            <person name="Lundell T."/>
            <person name="Morin E."/>
            <person name="Murat C."/>
            <person name="Sun H."/>
            <person name="Tunlid A."/>
            <person name="Henrissat B."/>
            <person name="Grigoriev I.V."/>
            <person name="Hibbett D.S."/>
            <person name="Martin F."/>
            <person name="Nordberg H.P."/>
            <person name="Cantor M.N."/>
            <person name="Hua S.X."/>
        </authorList>
    </citation>
    <scope>NUCLEOTIDE SEQUENCE [LARGE SCALE GENOMIC DNA]</scope>
    <source>
        <strain evidence="2 3">ATCC 200175</strain>
    </source>
</reference>
<name>A0A0C9TQ18_PAXIN</name>
<dbReference type="EMBL" id="KN819484">
    <property type="protein sequence ID" value="KIJ09251.1"/>
    <property type="molecule type" value="Genomic_DNA"/>
</dbReference>
<dbReference type="Proteomes" id="UP000053647">
    <property type="component" value="Unassembled WGS sequence"/>
</dbReference>
<evidence type="ECO:0000256" key="1">
    <source>
        <dbReference type="SAM" id="MobiDB-lite"/>
    </source>
</evidence>
<protein>
    <submittedName>
        <fullName evidence="2">Uncharacterized protein</fullName>
    </submittedName>
</protein>
<evidence type="ECO:0000313" key="2">
    <source>
        <dbReference type="EMBL" id="KIJ09251.1"/>
    </source>
</evidence>
<reference evidence="3" key="2">
    <citation type="submission" date="2015-01" db="EMBL/GenBank/DDBJ databases">
        <title>Evolutionary Origins and Diversification of the Mycorrhizal Mutualists.</title>
        <authorList>
            <consortium name="DOE Joint Genome Institute"/>
            <consortium name="Mycorrhizal Genomics Consortium"/>
            <person name="Kohler A."/>
            <person name="Kuo A."/>
            <person name="Nagy L.G."/>
            <person name="Floudas D."/>
            <person name="Copeland A."/>
            <person name="Barry K.W."/>
            <person name="Cichocki N."/>
            <person name="Veneault-Fourrey C."/>
            <person name="LaButti K."/>
            <person name="Lindquist E.A."/>
            <person name="Lipzen A."/>
            <person name="Lundell T."/>
            <person name="Morin E."/>
            <person name="Murat C."/>
            <person name="Riley R."/>
            <person name="Ohm R."/>
            <person name="Sun H."/>
            <person name="Tunlid A."/>
            <person name="Henrissat B."/>
            <person name="Grigoriev I.V."/>
            <person name="Hibbett D.S."/>
            <person name="Martin F."/>
        </authorList>
    </citation>
    <scope>NUCLEOTIDE SEQUENCE [LARGE SCALE GENOMIC DNA]</scope>
    <source>
        <strain evidence="3">ATCC 200175</strain>
    </source>
</reference>
<organism evidence="2 3">
    <name type="scientific">Paxillus involutus ATCC 200175</name>
    <dbReference type="NCBI Taxonomy" id="664439"/>
    <lineage>
        <taxon>Eukaryota</taxon>
        <taxon>Fungi</taxon>
        <taxon>Dikarya</taxon>
        <taxon>Basidiomycota</taxon>
        <taxon>Agaricomycotina</taxon>
        <taxon>Agaricomycetes</taxon>
        <taxon>Agaricomycetidae</taxon>
        <taxon>Boletales</taxon>
        <taxon>Paxilineae</taxon>
        <taxon>Paxillaceae</taxon>
        <taxon>Paxillus</taxon>
    </lineage>
</organism>
<feature type="compositionally biased region" description="Basic residues" evidence="1">
    <location>
        <begin position="115"/>
        <end position="124"/>
    </location>
</feature>
<dbReference type="HOGENOM" id="CLU_1704814_0_0_1"/>
<keyword evidence="3" id="KW-1185">Reference proteome</keyword>
<feature type="region of interest" description="Disordered" evidence="1">
    <location>
        <begin position="1"/>
        <end position="24"/>
    </location>
</feature>
<proteinExistence type="predicted"/>
<accession>A0A0C9TQ18</accession>
<feature type="compositionally biased region" description="Low complexity" evidence="1">
    <location>
        <begin position="1"/>
        <end position="21"/>
    </location>
</feature>